<feature type="compositionally biased region" description="Polar residues" evidence="1">
    <location>
        <begin position="1"/>
        <end position="12"/>
    </location>
</feature>
<dbReference type="Gene3D" id="3.40.50.150">
    <property type="entry name" value="Vaccinia Virus protein VP39"/>
    <property type="match status" value="1"/>
</dbReference>
<gene>
    <name evidence="2" type="ORF">IM811_011439</name>
</gene>
<feature type="compositionally biased region" description="Basic and acidic residues" evidence="1">
    <location>
        <begin position="45"/>
        <end position="61"/>
    </location>
</feature>
<comment type="caution">
    <text evidence="2">The sequence shown here is derived from an EMBL/GenBank/DDBJ whole genome shotgun (WGS) entry which is preliminary data.</text>
</comment>
<feature type="region of interest" description="Disordered" evidence="1">
    <location>
        <begin position="27"/>
        <end position="99"/>
    </location>
</feature>
<organism evidence="2 3">
    <name type="scientific">Bionectria ochroleuca</name>
    <name type="common">Gliocladium roseum</name>
    <dbReference type="NCBI Taxonomy" id="29856"/>
    <lineage>
        <taxon>Eukaryota</taxon>
        <taxon>Fungi</taxon>
        <taxon>Dikarya</taxon>
        <taxon>Ascomycota</taxon>
        <taxon>Pezizomycotina</taxon>
        <taxon>Sordariomycetes</taxon>
        <taxon>Hypocreomycetidae</taxon>
        <taxon>Hypocreales</taxon>
        <taxon>Bionectriaceae</taxon>
        <taxon>Clonostachys</taxon>
    </lineage>
</organism>
<feature type="region of interest" description="Disordered" evidence="1">
    <location>
        <begin position="132"/>
        <end position="169"/>
    </location>
</feature>
<feature type="region of interest" description="Disordered" evidence="1">
    <location>
        <begin position="1"/>
        <end position="20"/>
    </location>
</feature>
<proteinExistence type="predicted"/>
<reference evidence="2" key="1">
    <citation type="submission" date="2020-10" db="EMBL/GenBank/DDBJ databases">
        <title>High-Quality Genome Resource of Clonostachys rosea strain S41 by Oxford Nanopore Long-Read Sequencing.</title>
        <authorList>
            <person name="Wang H."/>
        </authorList>
    </citation>
    <scope>NUCLEOTIDE SEQUENCE</scope>
    <source>
        <strain evidence="2">S41</strain>
    </source>
</reference>
<evidence type="ECO:0008006" key="4">
    <source>
        <dbReference type="Google" id="ProtNLM"/>
    </source>
</evidence>
<protein>
    <recommendedName>
        <fullName evidence="4">Methyltransferase domain-containing protein</fullName>
    </recommendedName>
</protein>
<evidence type="ECO:0000313" key="3">
    <source>
        <dbReference type="Proteomes" id="UP000616885"/>
    </source>
</evidence>
<dbReference type="CDD" id="cd02440">
    <property type="entry name" value="AdoMet_MTases"/>
    <property type="match status" value="1"/>
</dbReference>
<feature type="compositionally biased region" description="Basic and acidic residues" evidence="1">
    <location>
        <begin position="29"/>
        <end position="38"/>
    </location>
</feature>
<dbReference type="AlphaFoldDB" id="A0A8H7NI22"/>
<sequence>MTTTHVSLVPDTSSRDKLSILSWRQKVAHSLDDAESPPRKRAKREHIQEESAPEEPEHRSSDTPATSTSNATPQGLANQDSGYTDGMGNATFEDTASRDSAIDEDYEIYTNATLPDRMTDATSLDEAEAGGAAEGLPATGTNDNPEIRDGDSAFGDGENSTTSYNTEEGEMLYRQYEPHLGQGYMDFASHGCLMLPNSQFPVGLPSNITMLDPEAIRENFKILDVGSGNGTWAIEMGKKYPQAVIHGMDINGTCLPKWTLPNVKFYVADLFKPWGNDYSFIHIRDITTNKQDWLKLAKRCSEVLQTNGFVEFTTFGPALYLSGVKLTRAEDFAPGNTTATATGKDLTVEKSRDLHYFAKKITDPFTRASQAIGWCSEPEEVPA</sequence>
<accession>A0A8H7NI22</accession>
<dbReference type="Pfam" id="PF13489">
    <property type="entry name" value="Methyltransf_23"/>
    <property type="match status" value="1"/>
</dbReference>
<dbReference type="EMBL" id="JADCTT010000003">
    <property type="protein sequence ID" value="KAF9755998.1"/>
    <property type="molecule type" value="Genomic_DNA"/>
</dbReference>
<dbReference type="InterPro" id="IPR029063">
    <property type="entry name" value="SAM-dependent_MTases_sf"/>
</dbReference>
<dbReference type="Proteomes" id="UP000616885">
    <property type="component" value="Unassembled WGS sequence"/>
</dbReference>
<feature type="compositionally biased region" description="Polar residues" evidence="1">
    <location>
        <begin position="62"/>
        <end position="82"/>
    </location>
</feature>
<evidence type="ECO:0000256" key="1">
    <source>
        <dbReference type="SAM" id="MobiDB-lite"/>
    </source>
</evidence>
<dbReference type="SUPFAM" id="SSF53335">
    <property type="entry name" value="S-adenosyl-L-methionine-dependent methyltransferases"/>
    <property type="match status" value="1"/>
</dbReference>
<evidence type="ECO:0000313" key="2">
    <source>
        <dbReference type="EMBL" id="KAF9755998.1"/>
    </source>
</evidence>
<name>A0A8H7NI22_BIOOC</name>